<dbReference type="InterPro" id="IPR010998">
    <property type="entry name" value="Integrase_recombinase_N"/>
</dbReference>
<dbReference type="PANTHER" id="PTHR30349:SF41">
    <property type="entry name" value="INTEGRASE_RECOMBINASE PROTEIN MJ0367-RELATED"/>
    <property type="match status" value="1"/>
</dbReference>
<evidence type="ECO:0000313" key="8">
    <source>
        <dbReference type="Proteomes" id="UP000656723"/>
    </source>
</evidence>
<evidence type="ECO:0000256" key="5">
    <source>
        <dbReference type="PROSITE-ProRule" id="PRU01248"/>
    </source>
</evidence>
<evidence type="ECO:0000259" key="6">
    <source>
        <dbReference type="PROSITE" id="PS51900"/>
    </source>
</evidence>
<dbReference type="RefSeq" id="WP_192479571.1">
    <property type="nucleotide sequence ID" value="NZ_JAVTON010000001.1"/>
</dbReference>
<dbReference type="PANTHER" id="PTHR30349">
    <property type="entry name" value="PHAGE INTEGRASE-RELATED"/>
    <property type="match status" value="1"/>
</dbReference>
<keyword evidence="3 5" id="KW-0238">DNA-binding</keyword>
<accession>A0A8I0T161</accession>
<dbReference type="Gene3D" id="1.10.150.130">
    <property type="match status" value="1"/>
</dbReference>
<protein>
    <submittedName>
        <fullName evidence="7">Tyrosine-type recombinase/integrase</fullName>
    </submittedName>
</protein>
<keyword evidence="2" id="KW-0229">DNA integration</keyword>
<reference evidence="7" key="1">
    <citation type="submission" date="2019-07" db="EMBL/GenBank/DDBJ databases">
        <title>KPC-2 carbapenem resistent Enterobacterales isolates from Germany.</title>
        <authorList>
            <person name="Yao Y."/>
            <person name="Falgenhauer L."/>
            <person name="Imirzalioglu C."/>
            <person name="Chakraborty T."/>
        </authorList>
    </citation>
    <scope>NUCLEOTIDE SEQUENCE</scope>
    <source>
        <strain evidence="7">CA13304</strain>
    </source>
</reference>
<name>A0A8I0T161_CITAM</name>
<dbReference type="InterPro" id="IPR011010">
    <property type="entry name" value="DNA_brk_join_enz"/>
</dbReference>
<dbReference type="GO" id="GO:0015074">
    <property type="term" value="P:DNA integration"/>
    <property type="evidence" value="ECO:0007669"/>
    <property type="project" value="UniProtKB-KW"/>
</dbReference>
<dbReference type="AlphaFoldDB" id="A0A8I0T161"/>
<comment type="similarity">
    <text evidence="1">Belongs to the 'phage' integrase family.</text>
</comment>
<dbReference type="InterPro" id="IPR013762">
    <property type="entry name" value="Integrase-like_cat_sf"/>
</dbReference>
<sequence>MGRKRAPGNEWMPKGVFFRPSGYYWKPGGTTEKLAPAGASKSEVWIAFEKVVEGRKNILTFSQLWKKFLNSTDYSDLAPRTQKDYLAHEKYLLAVFGEAEAKAIKPEHVRRYMDARGKKSRVQANHEHSSMSRVYRWGYQRGFVPGNPCVGVDKFPKPQRDRYITDEEYLAIYEHASEPVKAAMEIAYLCAARVSDVLKMDWPQIMDKGIFIQQGKTGVKQIKAWTDRLRAAVDICRSWGETGSVIKTMYGERYSYKGFNEAWRKARTAAANYLGRPLDCTFHDLKAKGISDYEGTGRDKQKFSGHKTESQVLVYDRKIRVTPTLDVKTHK</sequence>
<dbReference type="InterPro" id="IPR044068">
    <property type="entry name" value="CB"/>
</dbReference>
<dbReference type="Pfam" id="PF00589">
    <property type="entry name" value="Phage_integrase"/>
    <property type="match status" value="1"/>
</dbReference>
<evidence type="ECO:0000256" key="4">
    <source>
        <dbReference type="ARBA" id="ARBA00023172"/>
    </source>
</evidence>
<dbReference type="InterPro" id="IPR050090">
    <property type="entry name" value="Tyrosine_recombinase_XerCD"/>
</dbReference>
<evidence type="ECO:0000256" key="3">
    <source>
        <dbReference type="ARBA" id="ARBA00023125"/>
    </source>
</evidence>
<gene>
    <name evidence="7" type="ORF">FOT72_28115</name>
</gene>
<dbReference type="EMBL" id="VKME01000068">
    <property type="protein sequence ID" value="MBE0131832.1"/>
    <property type="molecule type" value="Genomic_DNA"/>
</dbReference>
<proteinExistence type="inferred from homology"/>
<dbReference type="Gene3D" id="1.10.443.10">
    <property type="entry name" value="Intergrase catalytic core"/>
    <property type="match status" value="1"/>
</dbReference>
<evidence type="ECO:0000256" key="2">
    <source>
        <dbReference type="ARBA" id="ARBA00022908"/>
    </source>
</evidence>
<dbReference type="InterPro" id="IPR002104">
    <property type="entry name" value="Integrase_catalytic"/>
</dbReference>
<comment type="caution">
    <text evidence="7">The sequence shown here is derived from an EMBL/GenBank/DDBJ whole genome shotgun (WGS) entry which is preliminary data.</text>
</comment>
<dbReference type="GO" id="GO:0003677">
    <property type="term" value="F:DNA binding"/>
    <property type="evidence" value="ECO:0007669"/>
    <property type="project" value="UniProtKB-UniRule"/>
</dbReference>
<dbReference type="PROSITE" id="PS51900">
    <property type="entry name" value="CB"/>
    <property type="match status" value="1"/>
</dbReference>
<dbReference type="CDD" id="cd00800">
    <property type="entry name" value="INT_Lambda_C"/>
    <property type="match status" value="1"/>
</dbReference>
<dbReference type="Proteomes" id="UP000656723">
    <property type="component" value="Unassembled WGS sequence"/>
</dbReference>
<keyword evidence="4" id="KW-0233">DNA recombination</keyword>
<organism evidence="7 8">
    <name type="scientific">Citrobacter amalonaticus</name>
    <dbReference type="NCBI Taxonomy" id="35703"/>
    <lineage>
        <taxon>Bacteria</taxon>
        <taxon>Pseudomonadati</taxon>
        <taxon>Pseudomonadota</taxon>
        <taxon>Gammaproteobacteria</taxon>
        <taxon>Enterobacterales</taxon>
        <taxon>Enterobacteriaceae</taxon>
        <taxon>Citrobacter</taxon>
    </lineage>
</organism>
<evidence type="ECO:0000313" key="7">
    <source>
        <dbReference type="EMBL" id="MBE0131832.1"/>
    </source>
</evidence>
<evidence type="ECO:0000256" key="1">
    <source>
        <dbReference type="ARBA" id="ARBA00008857"/>
    </source>
</evidence>
<dbReference type="GO" id="GO:0006310">
    <property type="term" value="P:DNA recombination"/>
    <property type="evidence" value="ECO:0007669"/>
    <property type="project" value="UniProtKB-KW"/>
</dbReference>
<dbReference type="SUPFAM" id="SSF56349">
    <property type="entry name" value="DNA breaking-rejoining enzymes"/>
    <property type="match status" value="1"/>
</dbReference>
<feature type="domain" description="Core-binding (CB)" evidence="6">
    <location>
        <begin position="59"/>
        <end position="139"/>
    </location>
</feature>